<dbReference type="RefSeq" id="WP_191210689.1">
    <property type="nucleotide sequence ID" value="NZ_BAABKL010000050.1"/>
</dbReference>
<feature type="chain" id="PRO_5038700960" evidence="1">
    <location>
        <begin position="25"/>
        <end position="214"/>
    </location>
</feature>
<dbReference type="Proteomes" id="UP000632289">
    <property type="component" value="Unassembled WGS sequence"/>
</dbReference>
<evidence type="ECO:0000256" key="1">
    <source>
        <dbReference type="SAM" id="SignalP"/>
    </source>
</evidence>
<evidence type="ECO:0000313" key="2">
    <source>
        <dbReference type="EMBL" id="MBD3933405.1"/>
    </source>
</evidence>
<dbReference type="PROSITE" id="PS51257">
    <property type="entry name" value="PROKAR_LIPOPROTEIN"/>
    <property type="match status" value="1"/>
</dbReference>
<organism evidence="2 3">
    <name type="scientific">Streptomyces chumphonensis</name>
    <dbReference type="NCBI Taxonomy" id="1214925"/>
    <lineage>
        <taxon>Bacteria</taxon>
        <taxon>Bacillati</taxon>
        <taxon>Actinomycetota</taxon>
        <taxon>Actinomycetes</taxon>
        <taxon>Kitasatosporales</taxon>
        <taxon>Streptomycetaceae</taxon>
        <taxon>Streptomyces</taxon>
    </lineage>
</organism>
<dbReference type="InterPro" id="IPR027304">
    <property type="entry name" value="Trigger_fact/SurA_dom_sf"/>
</dbReference>
<comment type="caution">
    <text evidence="2">The sequence shown here is derived from an EMBL/GenBank/DDBJ whole genome shotgun (WGS) entry which is preliminary data.</text>
</comment>
<accession>A0A927IDY8</accession>
<keyword evidence="1" id="KW-0732">Signal</keyword>
<dbReference type="SUPFAM" id="SSF109998">
    <property type="entry name" value="Triger factor/SurA peptide-binding domain-like"/>
    <property type="match status" value="1"/>
</dbReference>
<protein>
    <submittedName>
        <fullName evidence="2">SurA N-terminal domain-containing protein</fullName>
    </submittedName>
</protein>
<dbReference type="AlphaFoldDB" id="A0A927IDY8"/>
<proteinExistence type="predicted"/>
<dbReference type="EMBL" id="JACXYU010000009">
    <property type="protein sequence ID" value="MBD3933405.1"/>
    <property type="molecule type" value="Genomic_DNA"/>
</dbReference>
<sequence length="214" mass="23316">MHRRRSALSLSAAALLLGGVPLLAGCGSEAHPGAAALVDGDRIEVSSVQARAEAVRDAQRAVPNGERLLEQTGPLPRYTLNYMLRERVVEETAANLGVDDLTRREVQKFRTEQENARGGPEAYEAFMLQQTVAPDQIDTVLRMQLLIDRIAQKLGVGPQTPNADEVLNAEFVETAQALDIDVNPRYGEWNVEMVSLTGGTEPWIKPAPVPQEPA</sequence>
<evidence type="ECO:0000313" key="3">
    <source>
        <dbReference type="Proteomes" id="UP000632289"/>
    </source>
</evidence>
<dbReference type="Pfam" id="PF13624">
    <property type="entry name" value="SurA_N_3"/>
    <property type="match status" value="1"/>
</dbReference>
<dbReference type="PROSITE" id="PS51318">
    <property type="entry name" value="TAT"/>
    <property type="match status" value="1"/>
</dbReference>
<dbReference type="InterPro" id="IPR006311">
    <property type="entry name" value="TAT_signal"/>
</dbReference>
<name>A0A927IDY8_9ACTN</name>
<feature type="signal peptide" evidence="1">
    <location>
        <begin position="1"/>
        <end position="24"/>
    </location>
</feature>
<gene>
    <name evidence="2" type="ORF">IF129_17835</name>
</gene>
<reference evidence="2" key="1">
    <citation type="submission" date="2020-09" db="EMBL/GenBank/DDBJ databases">
        <title>Secondary metabolite and genome analysis of marine Streptomyces chumphonensis KK1-2T.</title>
        <authorList>
            <person name="Phongsopitanun W."/>
            <person name="Kanchanasin P."/>
            <person name="Pittayakhajonwut P."/>
            <person name="Suwanborirux K."/>
            <person name="Tanasupawat S."/>
        </authorList>
    </citation>
    <scope>NUCLEOTIDE SEQUENCE</scope>
    <source>
        <strain evidence="2">KK1-2</strain>
    </source>
</reference>
<keyword evidence="3" id="KW-1185">Reference proteome</keyword>